<evidence type="ECO:0000313" key="2">
    <source>
        <dbReference type="EMBL" id="TEB34854.1"/>
    </source>
</evidence>
<feature type="region of interest" description="Disordered" evidence="1">
    <location>
        <begin position="829"/>
        <end position="1112"/>
    </location>
</feature>
<dbReference type="STRING" id="71717.A0A4Y7TLN0"/>
<sequence>MPNLLTPEERCFIEEEYEVWVQQQTNLALFDGHFFSQKSFEESFIMPVTERLCTTYREGVPLNCCDRDAIAGYCGKATPMANGDQVRKAEYRWRSPLMVYRVMPGGVRQDNLNDSFGHTQWLSYWRSSPDGITTTTSQSPNTEELFAWMEETAGSIEEAARIAVEKSHSVATRNQESRHTGAIFPLSPLVVRRQAFTRWVPSLLSRFCCLKLVTMSAKAKQQFIGQLRGKRGHVRKYTFNDAEQAILDAGRKEWASGRVKAKDLRESLYNDIKDLYLKDNEKRMEGWERDSLRRGVHTFVQLRCKQRSKAARVGTRRLTWRDVLYYQMPQDVAKTKKKLMTKTGKPAFHVHQQAITLVSKKLSSAEVARLKVIASAWNLTGPPDDYKVRNALKKLDKRTQEFARDVLTQHGAIYFFMYAFKGADGGIQTGTQEWTNLFRGRSFDVERRKQWDGSGAFAIWDLWAKDFLLGEDGAAARAGPADLVNGKDPALFQLERNADDQPLLPNLDLKKFDKAAVHMKYSTWVAAVFRAFVSYWYGVGRGVVGRRVKVPWKFLKEHTITDWIAEEFVPEGSERLGDPDKDMNGLEGLLPLLEHWYERQESGEAEVLRFHHVAEPISGQNKKYRRVPSADEPDDFTLPPRPDAANTDSGDEDLAGKDSEEKGGEAPQSVAVHGVGSEDSEDEIVAQTQRKHRKSEKRTGKDVSDDSDTHSATLAKRSSQKSGAHQGRGGASDSEGVVHGRPRRTKSGLLARPTDSDHSDVEVGDQPKRRGQQRKGRGMIVRSDDDVGTPAGAPDVPDAQYRFVEGGSKYEVEETFDQDLAGILGARGATPVHLSPFDDEGGSPGHEVETGGSFSGRGPLLSFASQDLGVEEESDTPLAQKGPKASGTQESDSDNSDENDVTKILDHVEDSEEPAHAPPRQLREETPTPAGGQSSGSGKGGTTNGKGQTKTKSGGAKDGGQGKVEKRGRNVVPPTQRKRKARDEDEDEDSLARGKKKVRESGRDTEPDTRRTRAQSGKQTAGTRTAPPPETPTRLTRARAAATPTMAPTPESTRRSSRRLPAQRTLSPVPESPTRATGKRKPRARMVTTSNKPPPDGRDEWDLSGRRKGRRI</sequence>
<feature type="compositionally biased region" description="Basic and acidic residues" evidence="1">
    <location>
        <begin position="654"/>
        <end position="664"/>
    </location>
</feature>
<accession>A0A4Y7TLN0</accession>
<reference evidence="2 3" key="1">
    <citation type="journal article" date="2019" name="Nat. Ecol. Evol.">
        <title>Megaphylogeny resolves global patterns of mushroom evolution.</title>
        <authorList>
            <person name="Varga T."/>
            <person name="Krizsan K."/>
            <person name="Foldi C."/>
            <person name="Dima B."/>
            <person name="Sanchez-Garcia M."/>
            <person name="Sanchez-Ramirez S."/>
            <person name="Szollosi G.J."/>
            <person name="Szarkandi J.G."/>
            <person name="Papp V."/>
            <person name="Albert L."/>
            <person name="Andreopoulos W."/>
            <person name="Angelini C."/>
            <person name="Antonin V."/>
            <person name="Barry K.W."/>
            <person name="Bougher N.L."/>
            <person name="Buchanan P."/>
            <person name="Buyck B."/>
            <person name="Bense V."/>
            <person name="Catcheside P."/>
            <person name="Chovatia M."/>
            <person name="Cooper J."/>
            <person name="Damon W."/>
            <person name="Desjardin D."/>
            <person name="Finy P."/>
            <person name="Geml J."/>
            <person name="Haridas S."/>
            <person name="Hughes K."/>
            <person name="Justo A."/>
            <person name="Karasinski D."/>
            <person name="Kautmanova I."/>
            <person name="Kiss B."/>
            <person name="Kocsube S."/>
            <person name="Kotiranta H."/>
            <person name="LaButti K.M."/>
            <person name="Lechner B.E."/>
            <person name="Liimatainen K."/>
            <person name="Lipzen A."/>
            <person name="Lukacs Z."/>
            <person name="Mihaltcheva S."/>
            <person name="Morgado L.N."/>
            <person name="Niskanen T."/>
            <person name="Noordeloos M.E."/>
            <person name="Ohm R.A."/>
            <person name="Ortiz-Santana B."/>
            <person name="Ovrebo C."/>
            <person name="Racz N."/>
            <person name="Riley R."/>
            <person name="Savchenko A."/>
            <person name="Shiryaev A."/>
            <person name="Soop K."/>
            <person name="Spirin V."/>
            <person name="Szebenyi C."/>
            <person name="Tomsovsky M."/>
            <person name="Tulloss R.E."/>
            <person name="Uehling J."/>
            <person name="Grigoriev I.V."/>
            <person name="Vagvolgyi C."/>
            <person name="Papp T."/>
            <person name="Martin F.M."/>
            <person name="Miettinen O."/>
            <person name="Hibbett D.S."/>
            <person name="Nagy L.G."/>
        </authorList>
    </citation>
    <scope>NUCLEOTIDE SEQUENCE [LARGE SCALE GENOMIC DNA]</scope>
    <source>
        <strain evidence="2 3">FP101781</strain>
    </source>
</reference>
<feature type="compositionally biased region" description="Basic and acidic residues" evidence="1">
    <location>
        <begin position="754"/>
        <end position="768"/>
    </location>
</feature>
<feature type="compositionally biased region" description="Low complexity" evidence="1">
    <location>
        <begin position="1032"/>
        <end position="1050"/>
    </location>
</feature>
<feature type="compositionally biased region" description="Low complexity" evidence="1">
    <location>
        <begin position="945"/>
        <end position="954"/>
    </location>
</feature>
<gene>
    <name evidence="2" type="ORF">FA13DRAFT_1707074</name>
</gene>
<protein>
    <submittedName>
        <fullName evidence="2">Uncharacterized protein</fullName>
    </submittedName>
</protein>
<organism evidence="2 3">
    <name type="scientific">Coprinellus micaceus</name>
    <name type="common">Glistening ink-cap mushroom</name>
    <name type="synonym">Coprinus micaceus</name>
    <dbReference type="NCBI Taxonomy" id="71717"/>
    <lineage>
        <taxon>Eukaryota</taxon>
        <taxon>Fungi</taxon>
        <taxon>Dikarya</taxon>
        <taxon>Basidiomycota</taxon>
        <taxon>Agaricomycotina</taxon>
        <taxon>Agaricomycetes</taxon>
        <taxon>Agaricomycetidae</taxon>
        <taxon>Agaricales</taxon>
        <taxon>Agaricineae</taxon>
        <taxon>Psathyrellaceae</taxon>
        <taxon>Coprinellus</taxon>
    </lineage>
</organism>
<comment type="caution">
    <text evidence="2">The sequence shown here is derived from an EMBL/GenBank/DDBJ whole genome shotgun (WGS) entry which is preliminary data.</text>
</comment>
<feature type="region of interest" description="Disordered" evidence="1">
    <location>
        <begin position="620"/>
        <end position="799"/>
    </location>
</feature>
<feature type="compositionally biased region" description="Basic and acidic residues" evidence="1">
    <location>
        <begin position="1095"/>
        <end position="1105"/>
    </location>
</feature>
<feature type="compositionally biased region" description="Polar residues" evidence="1">
    <location>
        <begin position="710"/>
        <end position="723"/>
    </location>
</feature>
<name>A0A4Y7TLN0_COPMI</name>
<feature type="compositionally biased region" description="Basic and acidic residues" evidence="1">
    <location>
        <begin position="697"/>
        <end position="709"/>
    </location>
</feature>
<dbReference type="EMBL" id="QPFP01000008">
    <property type="protein sequence ID" value="TEB34854.1"/>
    <property type="molecule type" value="Genomic_DNA"/>
</dbReference>
<evidence type="ECO:0000313" key="3">
    <source>
        <dbReference type="Proteomes" id="UP000298030"/>
    </source>
</evidence>
<proteinExistence type="predicted"/>
<feature type="compositionally biased region" description="Basic and acidic residues" evidence="1">
    <location>
        <begin position="999"/>
        <end position="1011"/>
    </location>
</feature>
<dbReference type="Proteomes" id="UP000298030">
    <property type="component" value="Unassembled WGS sequence"/>
</dbReference>
<feature type="compositionally biased region" description="Gly residues" evidence="1">
    <location>
        <begin position="933"/>
        <end position="944"/>
    </location>
</feature>
<dbReference type="AlphaFoldDB" id="A0A4Y7TLN0"/>
<keyword evidence="3" id="KW-1185">Reference proteome</keyword>
<evidence type="ECO:0000256" key="1">
    <source>
        <dbReference type="SAM" id="MobiDB-lite"/>
    </source>
</evidence>